<keyword evidence="1" id="KW-0732">Signal</keyword>
<sequence length="225" mass="24266">MNTHMLRTALAATLFTLATGAVLAQKSQTRTVGNFEMLQTSGAVNVVLRQGAQTSVRVEAEPEVLEQIKTEVKGNKLVIYRDQRDVSLLQRMRNTEKVMVYITCPRLSSVEASGACDIKSETPFKASDFTIRASGASDITLNIDVKNLNASASGASDLRLNGYAERQQVSISGSSDYRAYDLKSKRAQVQASGASDAYVAVADELSSHSSGASDIHYKGSPRVIK</sequence>
<keyword evidence="4" id="KW-1185">Reference proteome</keyword>
<dbReference type="Pfam" id="PF10988">
    <property type="entry name" value="DUF2807"/>
    <property type="match status" value="1"/>
</dbReference>
<dbReference type="PANTHER" id="PTHR39200:SF1">
    <property type="entry name" value="AUTO-TRANSPORTER ADHESIN HEAD GIN DOMAIN-CONTAINING PROTEIN-RELATED"/>
    <property type="match status" value="1"/>
</dbReference>
<organism evidence="3 4">
    <name type="scientific">Hymenobacter taeanensis</name>
    <dbReference type="NCBI Taxonomy" id="2735321"/>
    <lineage>
        <taxon>Bacteria</taxon>
        <taxon>Pseudomonadati</taxon>
        <taxon>Bacteroidota</taxon>
        <taxon>Cytophagia</taxon>
        <taxon>Cytophagales</taxon>
        <taxon>Hymenobacteraceae</taxon>
        <taxon>Hymenobacter</taxon>
    </lineage>
</organism>
<reference evidence="3 4" key="1">
    <citation type="submission" date="2020-05" db="EMBL/GenBank/DDBJ databases">
        <title>Complete genome sequence of Hymenobacter sp. TS19 in Coasted Sand Dune.</title>
        <authorList>
            <person name="Lee J.-H."/>
            <person name="Jung J.-H."/>
            <person name="Jeong S."/>
            <person name="Zhao L."/>
            <person name="Kim M.-K."/>
            <person name="Seo H.-S."/>
            <person name="Lim S."/>
        </authorList>
    </citation>
    <scope>NUCLEOTIDE SEQUENCE [LARGE SCALE GENOMIC DNA]</scope>
    <source>
        <strain evidence="3 4">TS19</strain>
    </source>
</reference>
<accession>A0A6M6BF82</accession>
<dbReference type="RefSeq" id="WP_171590514.1">
    <property type="nucleotide sequence ID" value="NZ_CP053538.1"/>
</dbReference>
<evidence type="ECO:0000256" key="1">
    <source>
        <dbReference type="SAM" id="SignalP"/>
    </source>
</evidence>
<dbReference type="AlphaFoldDB" id="A0A6M6BF82"/>
<dbReference type="EMBL" id="CP053538">
    <property type="protein sequence ID" value="QJX46404.1"/>
    <property type="molecule type" value="Genomic_DNA"/>
</dbReference>
<evidence type="ECO:0000259" key="2">
    <source>
        <dbReference type="Pfam" id="PF10988"/>
    </source>
</evidence>
<feature type="domain" description="Putative auto-transporter adhesin head GIN" evidence="2">
    <location>
        <begin position="34"/>
        <end position="221"/>
    </location>
</feature>
<name>A0A6M6BF82_9BACT</name>
<dbReference type="Proteomes" id="UP000501623">
    <property type="component" value="Chromosome"/>
</dbReference>
<dbReference type="PANTHER" id="PTHR39200">
    <property type="entry name" value="HYPOTHETICAL EXPORTED PROTEIN"/>
    <property type="match status" value="1"/>
</dbReference>
<dbReference type="KEGG" id="hts:HMJ29_05420"/>
<evidence type="ECO:0000313" key="4">
    <source>
        <dbReference type="Proteomes" id="UP000501623"/>
    </source>
</evidence>
<feature type="chain" id="PRO_5026953852" evidence="1">
    <location>
        <begin position="25"/>
        <end position="225"/>
    </location>
</feature>
<dbReference type="InterPro" id="IPR021255">
    <property type="entry name" value="DUF2807"/>
</dbReference>
<dbReference type="Gene3D" id="2.160.20.120">
    <property type="match status" value="1"/>
</dbReference>
<protein>
    <submittedName>
        <fullName evidence="3">DUF2807 domain-containing protein</fullName>
    </submittedName>
</protein>
<feature type="signal peptide" evidence="1">
    <location>
        <begin position="1"/>
        <end position="24"/>
    </location>
</feature>
<evidence type="ECO:0000313" key="3">
    <source>
        <dbReference type="EMBL" id="QJX46404.1"/>
    </source>
</evidence>
<proteinExistence type="predicted"/>
<gene>
    <name evidence="3" type="ORF">HMJ29_05420</name>
</gene>